<organism evidence="2 3">
    <name type="scientific">Virgibacillus salarius</name>
    <dbReference type="NCBI Taxonomy" id="447199"/>
    <lineage>
        <taxon>Bacteria</taxon>
        <taxon>Bacillati</taxon>
        <taxon>Bacillota</taxon>
        <taxon>Bacilli</taxon>
        <taxon>Bacillales</taxon>
        <taxon>Bacillaceae</taxon>
        <taxon>Virgibacillus</taxon>
    </lineage>
</organism>
<keyword evidence="1" id="KW-0812">Transmembrane</keyword>
<dbReference type="AlphaFoldDB" id="A0A941DYW2"/>
<dbReference type="Proteomes" id="UP000675284">
    <property type="component" value="Unassembled WGS sequence"/>
</dbReference>
<dbReference type="EMBL" id="JAGSOT010000062">
    <property type="protein sequence ID" value="MBR7797624.1"/>
    <property type="molecule type" value="Genomic_DNA"/>
</dbReference>
<protein>
    <submittedName>
        <fullName evidence="2">DUF1294 domain-containing protein</fullName>
    </submittedName>
</protein>
<keyword evidence="3" id="KW-1185">Reference proteome</keyword>
<sequence length="66" mass="7663">MKIESWLRELASFIPYLIGVNAITFLFMGLDKQKAKQQKYRIPERTFWLLALIGGSIGAWLGYEKL</sequence>
<evidence type="ECO:0000256" key="1">
    <source>
        <dbReference type="SAM" id="Phobius"/>
    </source>
</evidence>
<evidence type="ECO:0000313" key="2">
    <source>
        <dbReference type="EMBL" id="MBR7797624.1"/>
    </source>
</evidence>
<keyword evidence="1" id="KW-1133">Transmembrane helix</keyword>
<feature type="transmembrane region" description="Helical" evidence="1">
    <location>
        <begin position="46"/>
        <end position="63"/>
    </location>
</feature>
<gene>
    <name evidence="2" type="ORF">KCX74_16460</name>
</gene>
<keyword evidence="1" id="KW-0472">Membrane</keyword>
<accession>A0A941DYW2</accession>
<proteinExistence type="predicted"/>
<dbReference type="Pfam" id="PF06961">
    <property type="entry name" value="DUF1294"/>
    <property type="match status" value="1"/>
</dbReference>
<evidence type="ECO:0000313" key="3">
    <source>
        <dbReference type="Proteomes" id="UP000675284"/>
    </source>
</evidence>
<dbReference type="InterPro" id="IPR010718">
    <property type="entry name" value="DUF1294"/>
</dbReference>
<comment type="caution">
    <text evidence="2">The sequence shown here is derived from an EMBL/GenBank/DDBJ whole genome shotgun (WGS) entry which is preliminary data.</text>
</comment>
<feature type="transmembrane region" description="Helical" evidence="1">
    <location>
        <begin position="12"/>
        <end position="30"/>
    </location>
</feature>
<name>A0A941DYW2_9BACI</name>
<reference evidence="2" key="1">
    <citation type="submission" date="2021-04" db="EMBL/GenBank/DDBJ databases">
        <title>Isolation and polyphasic classification of algal microorganism.</title>
        <authorList>
            <person name="Wang S."/>
        </authorList>
    </citation>
    <scope>NUCLEOTIDE SEQUENCE</scope>
    <source>
        <strain evidence="2">720a</strain>
    </source>
</reference>